<proteinExistence type="predicted"/>
<accession>A0A6B9WWC9</accession>
<evidence type="ECO:0000313" key="1">
    <source>
        <dbReference type="EMBL" id="QHR67439.1"/>
    </source>
</evidence>
<reference evidence="2" key="1">
    <citation type="submission" date="2019-12" db="EMBL/GenBank/DDBJ databases">
        <authorList>
            <person name="Olsen N.S."/>
            <person name="Junco L.M.F."/>
            <person name="Kot W."/>
            <person name="Hansen L.H."/>
        </authorList>
    </citation>
    <scope>NUCLEOTIDE SEQUENCE [LARGE SCALE GENOMIC DNA]</scope>
</reference>
<sequence length="223" mass="22224">MSLITITDAQRYDIGYRCNIAANLTQRFVNDTRTVTAAQAAAIDTAIENLMTALEAAGYSSVPDGSAIVADGAAINVVNFNGTVTKAGTVDVTDGVASVNFPVTIGMKANGETISVQNVSGANGIGSTAFVDSNGVLLAARLPATAATLQNNATIQIRNSAGTAIGNATFNVASGAITYGSLPATIAGVTNGQALTGVAPTGTYTNTVTFTVAGGVITAITLS</sequence>
<protein>
    <submittedName>
        <fullName evidence="1">Uncharacterized protein</fullName>
    </submittedName>
</protein>
<dbReference type="EMBL" id="MN850583">
    <property type="protein sequence ID" value="QHR67439.1"/>
    <property type="molecule type" value="Genomic_DNA"/>
</dbReference>
<dbReference type="Proteomes" id="UP000465135">
    <property type="component" value="Segment"/>
</dbReference>
<evidence type="ECO:0000313" key="2">
    <source>
        <dbReference type="Proteomes" id="UP000465135"/>
    </source>
</evidence>
<keyword evidence="2" id="KW-1185">Reference proteome</keyword>
<organism evidence="1 2">
    <name type="scientific">Escherichia phage glasur</name>
    <dbReference type="NCBI Taxonomy" id="2696400"/>
    <lineage>
        <taxon>Viruses</taxon>
        <taxon>Duplodnaviria</taxon>
        <taxon>Heunggongvirae</taxon>
        <taxon>Uroviricota</taxon>
        <taxon>Caudoviricetes</taxon>
        <taxon>Autographivirales</taxon>
        <taxon>Autoscriptoviridae</taxon>
        <taxon>Stentvirinae</taxon>
        <taxon>Bonnellvirus</taxon>
        <taxon>Bonnellvirus glasur</taxon>
    </lineage>
</organism>
<name>A0A6B9WWC9_9CAUD</name>
<gene>
    <name evidence="1" type="ORF">glasur_50</name>
</gene>